<comment type="subcellular location">
    <subcellularLocation>
        <location evidence="8">Secreted</location>
    </subcellularLocation>
</comment>
<comment type="function">
    <text evidence="8">Extracellular zinc metalloprotease.</text>
</comment>
<dbReference type="InterPro" id="IPR001570">
    <property type="entry name" value="Peptidase_M4_C_domain"/>
</dbReference>
<evidence type="ECO:0000256" key="7">
    <source>
        <dbReference type="ARBA" id="ARBA00023049"/>
    </source>
</evidence>
<dbReference type="SUPFAM" id="SSF55486">
    <property type="entry name" value="Metalloproteases ('zincins'), catalytic domain"/>
    <property type="match status" value="1"/>
</dbReference>
<keyword evidence="6 8" id="KW-0862">Zinc</keyword>
<dbReference type="Gene3D" id="3.10.170.10">
    <property type="match status" value="1"/>
</dbReference>
<dbReference type="Pfam" id="PF01447">
    <property type="entry name" value="Peptidase_M4"/>
    <property type="match status" value="1"/>
</dbReference>
<accession>A0ABW2CID8</accession>
<comment type="cofactor">
    <cofactor evidence="8">
        <name>Zn(2+)</name>
        <dbReference type="ChEBI" id="CHEBI:29105"/>
    </cofactor>
</comment>
<dbReference type="Gene3D" id="1.10.390.10">
    <property type="entry name" value="Neutral Protease Domain 2"/>
    <property type="match status" value="1"/>
</dbReference>
<evidence type="ECO:0000256" key="8">
    <source>
        <dbReference type="RuleBase" id="RU366073"/>
    </source>
</evidence>
<dbReference type="Gene3D" id="3.10.450.490">
    <property type="match status" value="1"/>
</dbReference>
<proteinExistence type="inferred from homology"/>
<feature type="signal peptide" evidence="8">
    <location>
        <begin position="1"/>
        <end position="26"/>
    </location>
</feature>
<comment type="similarity">
    <text evidence="1 8">Belongs to the peptidase M4 family.</text>
</comment>
<dbReference type="InterPro" id="IPR011096">
    <property type="entry name" value="FTP_domain"/>
</dbReference>
<evidence type="ECO:0000256" key="4">
    <source>
        <dbReference type="ARBA" id="ARBA00022729"/>
    </source>
</evidence>
<dbReference type="InterPro" id="IPR023612">
    <property type="entry name" value="Peptidase_M4"/>
</dbReference>
<evidence type="ECO:0000256" key="5">
    <source>
        <dbReference type="ARBA" id="ARBA00022801"/>
    </source>
</evidence>
<dbReference type="EC" id="3.4.24.-" evidence="8"/>
<evidence type="ECO:0000256" key="2">
    <source>
        <dbReference type="ARBA" id="ARBA00022670"/>
    </source>
</evidence>
<keyword evidence="3" id="KW-0479">Metal-binding</keyword>
<name>A0ABW2CID8_9ACTN</name>
<sequence>MRHQSAIGSAAIAACLAVAMAAPATASASSAPPAPSPATAADRFVASGQAQIKASPKDRVVRKGVTTGAGGLTHISYERTYAGLPVQGGDFVVTTDASGKVLGTAVNQTAPLSVTTTPKVSAATAAKAAARRLPGAKATKPTLTVLAQGSGRLAYETVLYGVKGSYGSFAPNGSYGTKSAHGPKGSYGTKSAHGPKGSYGSASFDGSYGLDGSYGTPSILHVYVDAATGKYISQWDEVVAADDDQSFYHGGRNKPTSIATTQSGGTYTMRDPSRTGISCGNQSGTVYSGTDDAWGNAVGNNLETACVDALKAAQSEYDMVKTWLERNGLDGNGRGWPMRVGLNQANAFWNGSYANFGRNNGNTRQATPTDVVAHELGHGIFQYTPGGSAGSNEKGGLNESTGDIFGALTEWYLKEPRVTEQISGTTALLNYDPPDYEVGEEVNLVGSGPIRSMSNPSSINGNPNCYSSRVPPMEVHAAAGVQNHWFYLLAEGSNANDPGNGRPNSPTCNNSTVTGVGVQKAGRIFMETLNMKTSTWTHGAVRKTSLQAVINLVRVGKATCTDFTRTRDAWNAVSVPAASGEPTTCTS</sequence>
<dbReference type="Proteomes" id="UP001596380">
    <property type="component" value="Unassembled WGS sequence"/>
</dbReference>
<reference evidence="14" key="1">
    <citation type="journal article" date="2019" name="Int. J. Syst. Evol. Microbiol.">
        <title>The Global Catalogue of Microorganisms (GCM) 10K type strain sequencing project: providing services to taxonomists for standard genome sequencing and annotation.</title>
        <authorList>
            <consortium name="The Broad Institute Genomics Platform"/>
            <consortium name="The Broad Institute Genome Sequencing Center for Infectious Disease"/>
            <person name="Wu L."/>
            <person name="Ma J."/>
        </authorList>
    </citation>
    <scope>NUCLEOTIDE SEQUENCE [LARGE SCALE GENOMIC DNA]</scope>
    <source>
        <strain evidence="14">JCM 3369</strain>
    </source>
</reference>
<dbReference type="CDD" id="cd09597">
    <property type="entry name" value="M4_TLP"/>
    <property type="match status" value="1"/>
</dbReference>
<feature type="chain" id="PRO_5045004097" description="Neutral metalloproteinase" evidence="8">
    <location>
        <begin position="27"/>
        <end position="587"/>
    </location>
</feature>
<evidence type="ECO:0000313" key="14">
    <source>
        <dbReference type="Proteomes" id="UP001596380"/>
    </source>
</evidence>
<evidence type="ECO:0000259" key="12">
    <source>
        <dbReference type="Pfam" id="PF07504"/>
    </source>
</evidence>
<comment type="caution">
    <text evidence="13">The sequence shown here is derived from an EMBL/GenBank/DDBJ whole genome shotgun (WGS) entry which is preliminary data.</text>
</comment>
<protein>
    <recommendedName>
        <fullName evidence="8">Neutral metalloproteinase</fullName>
        <ecNumber evidence="8">3.4.24.-</ecNumber>
    </recommendedName>
</protein>
<evidence type="ECO:0000313" key="13">
    <source>
        <dbReference type="EMBL" id="MFC6880220.1"/>
    </source>
</evidence>
<keyword evidence="2 8" id="KW-0645">Protease</keyword>
<evidence type="ECO:0000259" key="11">
    <source>
        <dbReference type="Pfam" id="PF02868"/>
    </source>
</evidence>
<dbReference type="PROSITE" id="PS51257">
    <property type="entry name" value="PROKAR_LIPOPROTEIN"/>
    <property type="match status" value="1"/>
</dbReference>
<evidence type="ECO:0000256" key="9">
    <source>
        <dbReference type="SAM" id="MobiDB-lite"/>
    </source>
</evidence>
<dbReference type="PANTHER" id="PTHR33794:SF1">
    <property type="entry name" value="BACILLOLYSIN"/>
    <property type="match status" value="1"/>
</dbReference>
<dbReference type="RefSeq" id="WP_160820704.1">
    <property type="nucleotide sequence ID" value="NZ_JBHSXS010000004.1"/>
</dbReference>
<dbReference type="PANTHER" id="PTHR33794">
    <property type="entry name" value="BACILLOLYSIN"/>
    <property type="match status" value="1"/>
</dbReference>
<evidence type="ECO:0000256" key="6">
    <source>
        <dbReference type="ARBA" id="ARBA00022833"/>
    </source>
</evidence>
<feature type="domain" description="Peptidase M4" evidence="10">
    <location>
        <begin position="254"/>
        <end position="382"/>
    </location>
</feature>
<keyword evidence="5 8" id="KW-0378">Hydrolase</keyword>
<feature type="domain" description="Peptidase M4 C-terminal" evidence="11">
    <location>
        <begin position="391"/>
        <end position="575"/>
    </location>
</feature>
<feature type="region of interest" description="Disordered" evidence="9">
    <location>
        <begin position="247"/>
        <end position="280"/>
    </location>
</feature>
<dbReference type="InterPro" id="IPR050728">
    <property type="entry name" value="Zinc_Metalloprotease_M4"/>
</dbReference>
<keyword evidence="8" id="KW-0964">Secreted</keyword>
<evidence type="ECO:0000259" key="10">
    <source>
        <dbReference type="Pfam" id="PF01447"/>
    </source>
</evidence>
<dbReference type="Pfam" id="PF07504">
    <property type="entry name" value="FTP"/>
    <property type="match status" value="1"/>
</dbReference>
<dbReference type="PRINTS" id="PR00730">
    <property type="entry name" value="THERMOLYSIN"/>
</dbReference>
<evidence type="ECO:0000256" key="3">
    <source>
        <dbReference type="ARBA" id="ARBA00022723"/>
    </source>
</evidence>
<dbReference type="Pfam" id="PF02868">
    <property type="entry name" value="Peptidase_M4_C"/>
    <property type="match status" value="1"/>
</dbReference>
<dbReference type="InterPro" id="IPR027268">
    <property type="entry name" value="Peptidase_M4/M1_CTD_sf"/>
</dbReference>
<dbReference type="EMBL" id="JBHSXS010000004">
    <property type="protein sequence ID" value="MFC6880220.1"/>
    <property type="molecule type" value="Genomic_DNA"/>
</dbReference>
<feature type="compositionally biased region" description="Polar residues" evidence="9">
    <location>
        <begin position="254"/>
        <end position="266"/>
    </location>
</feature>
<dbReference type="InterPro" id="IPR013856">
    <property type="entry name" value="Peptidase_M4_domain"/>
</dbReference>
<evidence type="ECO:0000256" key="1">
    <source>
        <dbReference type="ARBA" id="ARBA00009388"/>
    </source>
</evidence>
<organism evidence="13 14">
    <name type="scientific">Actinomadura yumaensis</name>
    <dbReference type="NCBI Taxonomy" id="111807"/>
    <lineage>
        <taxon>Bacteria</taxon>
        <taxon>Bacillati</taxon>
        <taxon>Actinomycetota</taxon>
        <taxon>Actinomycetes</taxon>
        <taxon>Streptosporangiales</taxon>
        <taxon>Thermomonosporaceae</taxon>
        <taxon>Actinomadura</taxon>
    </lineage>
</organism>
<keyword evidence="14" id="KW-1185">Reference proteome</keyword>
<feature type="domain" description="FTP" evidence="12">
    <location>
        <begin position="61"/>
        <end position="102"/>
    </location>
</feature>
<keyword evidence="4 8" id="KW-0732">Signal</keyword>
<gene>
    <name evidence="13" type="ORF">ACFQKB_10640</name>
</gene>
<keyword evidence="7 8" id="KW-0482">Metalloprotease</keyword>